<dbReference type="EMBL" id="CP082270">
    <property type="protein sequence ID" value="WDM64090.1"/>
    <property type="molecule type" value="Genomic_DNA"/>
</dbReference>
<accession>A0ABY7Y2A1</accession>
<gene>
    <name evidence="2" type="ORF">K5L94_01980</name>
</gene>
<dbReference type="RefSeq" id="WP_148564919.1">
    <property type="nucleotide sequence ID" value="NZ_CP082270.1"/>
</dbReference>
<keyword evidence="3" id="KW-1185">Reference proteome</keyword>
<evidence type="ECO:0000313" key="3">
    <source>
        <dbReference type="Proteomes" id="UP001216828"/>
    </source>
</evidence>
<name>A0ABY7Y2A1_9GAMM</name>
<evidence type="ECO:0008006" key="4">
    <source>
        <dbReference type="Google" id="ProtNLM"/>
    </source>
</evidence>
<protein>
    <recommendedName>
        <fullName evidence="4">Secreted protein</fullName>
    </recommendedName>
</protein>
<dbReference type="Proteomes" id="UP001216828">
    <property type="component" value="Chromosome"/>
</dbReference>
<organism evidence="2 3">
    <name type="scientific">Stenotrophomonas forensis</name>
    <dbReference type="NCBI Taxonomy" id="2871169"/>
    <lineage>
        <taxon>Bacteria</taxon>
        <taxon>Pseudomonadati</taxon>
        <taxon>Pseudomonadota</taxon>
        <taxon>Gammaproteobacteria</taxon>
        <taxon>Lysobacterales</taxon>
        <taxon>Lysobacteraceae</taxon>
        <taxon>Stenotrophomonas</taxon>
        <taxon>Stenotrophomonas maltophilia group</taxon>
    </lineage>
</organism>
<keyword evidence="1" id="KW-0732">Signal</keyword>
<proteinExistence type="predicted"/>
<reference evidence="2 3" key="1">
    <citation type="submission" date="2021-08" db="EMBL/GenBank/DDBJ databases">
        <title>Stenotrophomonas forensis sp. nov., isolated from contaminated viral transport media.</title>
        <authorList>
            <person name="Nguyen S.V."/>
            <person name="Edwards D."/>
            <person name="Scott S."/>
            <person name="Doss J."/>
            <person name="Merid S."/>
            <person name="Zelaya E."/>
            <person name="Maza C."/>
            <person name="Mann M."/>
            <person name="Hamilton B."/>
            <person name="Blackwell R."/>
            <person name="Tran A."/>
            <person name="Hauser J."/>
        </authorList>
    </citation>
    <scope>NUCLEOTIDE SEQUENCE [LARGE SCALE GENOMIC DNA]</scope>
    <source>
        <strain evidence="2 3">DFS-20110405</strain>
    </source>
</reference>
<feature type="signal peptide" evidence="1">
    <location>
        <begin position="1"/>
        <end position="20"/>
    </location>
</feature>
<evidence type="ECO:0000313" key="2">
    <source>
        <dbReference type="EMBL" id="WDM64090.1"/>
    </source>
</evidence>
<feature type="chain" id="PRO_5045976304" description="Secreted protein" evidence="1">
    <location>
        <begin position="21"/>
        <end position="224"/>
    </location>
</feature>
<evidence type="ECO:0000256" key="1">
    <source>
        <dbReference type="SAM" id="SignalP"/>
    </source>
</evidence>
<sequence length="224" mass="24189">MSNRTLLLCLAIAATSPAFAGTPLSIDRTELSPKGEIIIVRRTTWPDFDGGQIEVDQHLKPDGFGRLIYRYSDQSEATKLYHQAFCASMDMEPSQGEGTIEGPAAGWVCTRENTPGNPTSKLNSKSIDWVTATAPNGRVPVGISYYSTGQMNAESSVAGARTATIGIDNGRCYLSDTRHYSSPFYLSEGIGVVCTVNESRFVSTSLDVCIPKQCASNRGTQFAQ</sequence>